<feature type="active site" description="Proton donor" evidence="12">
    <location>
        <position position="277"/>
    </location>
</feature>
<evidence type="ECO:0000313" key="14">
    <source>
        <dbReference type="Proteomes" id="UP000032668"/>
    </source>
</evidence>
<dbReference type="PANTHER" id="PTHR33694:SF1">
    <property type="entry name" value="UDP-3-O-ACYL-N-ACETYLGLUCOSAMINE DEACETYLASE 1, MITOCHONDRIAL-RELATED"/>
    <property type="match status" value="1"/>
</dbReference>
<comment type="cofactor">
    <cofactor evidence="1 12">
        <name>Zn(2+)</name>
        <dbReference type="ChEBI" id="CHEBI:29105"/>
    </cofactor>
</comment>
<keyword evidence="5 12" id="KW-0444">Lipid biosynthesis</keyword>
<protein>
    <recommendedName>
        <fullName evidence="4 12">UDP-3-O-acyl-N-acetylglucosamine deacetylase</fullName>
        <shortName evidence="12">UDP-3-O-acyl-GlcNAc deacetylase</shortName>
        <ecNumber evidence="4 12">3.5.1.108</ecNumber>
    </recommendedName>
    <alternativeName>
        <fullName evidence="12">UDP-3-O-[R-3-hydroxymyristoyl]-N-acetylglucosamine deacetylase</fullName>
    </alternativeName>
</protein>
<name>A0A0D6PC14_9PROT</name>
<evidence type="ECO:0000256" key="8">
    <source>
        <dbReference type="ARBA" id="ARBA00022801"/>
    </source>
</evidence>
<evidence type="ECO:0000256" key="4">
    <source>
        <dbReference type="ARBA" id="ARBA00012745"/>
    </source>
</evidence>
<accession>A0A0D6PC14</accession>
<comment type="catalytic activity">
    <reaction evidence="11 12">
        <text>a UDP-3-O-[(3R)-3-hydroxyacyl]-N-acetyl-alpha-D-glucosamine + H2O = a UDP-3-O-[(3R)-3-hydroxyacyl]-alpha-D-glucosamine + acetate</text>
        <dbReference type="Rhea" id="RHEA:67816"/>
        <dbReference type="ChEBI" id="CHEBI:15377"/>
        <dbReference type="ChEBI" id="CHEBI:30089"/>
        <dbReference type="ChEBI" id="CHEBI:137740"/>
        <dbReference type="ChEBI" id="CHEBI:173225"/>
        <dbReference type="EC" id="3.5.1.108"/>
    </reaction>
</comment>
<dbReference type="GO" id="GO:0046872">
    <property type="term" value="F:metal ion binding"/>
    <property type="evidence" value="ECO:0007669"/>
    <property type="project" value="UniProtKB-KW"/>
</dbReference>
<keyword evidence="10 12" id="KW-0443">Lipid metabolism</keyword>
<keyword evidence="7 12" id="KW-0479">Metal-binding</keyword>
<dbReference type="EMBL" id="BANC01000018">
    <property type="protein sequence ID" value="GAN79192.1"/>
    <property type="molecule type" value="Genomic_DNA"/>
</dbReference>
<dbReference type="GO" id="GO:0016020">
    <property type="term" value="C:membrane"/>
    <property type="evidence" value="ECO:0007669"/>
    <property type="project" value="GOC"/>
</dbReference>
<dbReference type="Proteomes" id="UP000032668">
    <property type="component" value="Unassembled WGS sequence"/>
</dbReference>
<organism evidence="13 14">
    <name type="scientific">Acidocella aminolytica 101 = DSM 11237</name>
    <dbReference type="NCBI Taxonomy" id="1120923"/>
    <lineage>
        <taxon>Bacteria</taxon>
        <taxon>Pseudomonadati</taxon>
        <taxon>Pseudomonadota</taxon>
        <taxon>Alphaproteobacteria</taxon>
        <taxon>Acetobacterales</taxon>
        <taxon>Acidocellaceae</taxon>
        <taxon>Acidocella</taxon>
    </lineage>
</organism>
<evidence type="ECO:0000256" key="3">
    <source>
        <dbReference type="ARBA" id="ARBA00005002"/>
    </source>
</evidence>
<comment type="pathway">
    <text evidence="3 12">Glycolipid biosynthesis; lipid IV(A) biosynthesis; lipid IV(A) from (3R)-3-hydroxytetradecanoyl-[acyl-carrier-protein] and UDP-N-acetyl-alpha-D-glucosamine: step 2/6.</text>
</comment>
<comment type="caution">
    <text evidence="13">The sequence shown here is derived from an EMBL/GenBank/DDBJ whole genome shotgun (WGS) entry which is preliminary data.</text>
</comment>
<dbReference type="SUPFAM" id="SSF54211">
    <property type="entry name" value="Ribosomal protein S5 domain 2-like"/>
    <property type="match status" value="2"/>
</dbReference>
<dbReference type="NCBIfam" id="TIGR00325">
    <property type="entry name" value="lpxC"/>
    <property type="match status" value="1"/>
</dbReference>
<evidence type="ECO:0000256" key="6">
    <source>
        <dbReference type="ARBA" id="ARBA00022556"/>
    </source>
</evidence>
<reference evidence="13 14" key="1">
    <citation type="submission" date="2012-11" db="EMBL/GenBank/DDBJ databases">
        <title>Whole genome sequence of Acidocella aminolytica 101 = DSM 11237.</title>
        <authorList>
            <person name="Azuma Y."/>
            <person name="Higashiura N."/>
            <person name="Hirakawa H."/>
            <person name="Matsushita K."/>
        </authorList>
    </citation>
    <scope>NUCLEOTIDE SEQUENCE [LARGE SCALE GENOMIC DNA]</scope>
    <source>
        <strain evidence="14">101 / DSM 11237</strain>
    </source>
</reference>
<feature type="binding site" evidence="12">
    <location>
        <position position="254"/>
    </location>
    <ligand>
        <name>Zn(2+)</name>
        <dbReference type="ChEBI" id="CHEBI:29105"/>
    </ligand>
</feature>
<dbReference type="Pfam" id="PF03331">
    <property type="entry name" value="LpxC"/>
    <property type="match status" value="1"/>
</dbReference>
<keyword evidence="6 12" id="KW-0441">Lipid A biosynthesis</keyword>
<dbReference type="AlphaFoldDB" id="A0A0D6PC14"/>
<keyword evidence="14" id="KW-1185">Reference proteome</keyword>
<dbReference type="InterPro" id="IPR011334">
    <property type="entry name" value="UDP-acyl_GlcNac_deAcase_C"/>
</dbReference>
<dbReference type="Gene3D" id="3.30.1700.10">
    <property type="entry name" value="lpxc deacetylase, domain 2"/>
    <property type="match status" value="1"/>
</dbReference>
<evidence type="ECO:0000256" key="1">
    <source>
        <dbReference type="ARBA" id="ARBA00001947"/>
    </source>
</evidence>
<evidence type="ECO:0000256" key="2">
    <source>
        <dbReference type="ARBA" id="ARBA00002923"/>
    </source>
</evidence>
<evidence type="ECO:0000256" key="12">
    <source>
        <dbReference type="HAMAP-Rule" id="MF_00388"/>
    </source>
</evidence>
<dbReference type="RefSeq" id="WP_048877658.1">
    <property type="nucleotide sequence ID" value="NZ_BANC01000018.1"/>
</dbReference>
<keyword evidence="8 12" id="KW-0378">Hydrolase</keyword>
<dbReference type="InterPro" id="IPR004463">
    <property type="entry name" value="UDP-acyl_GlcNac_deAcase"/>
</dbReference>
<dbReference type="UniPathway" id="UPA00359">
    <property type="reaction ID" value="UER00478"/>
</dbReference>
<evidence type="ECO:0000256" key="10">
    <source>
        <dbReference type="ARBA" id="ARBA00023098"/>
    </source>
</evidence>
<comment type="similarity">
    <text evidence="12">Belongs to the LpxC family.</text>
</comment>
<dbReference type="InterPro" id="IPR015870">
    <property type="entry name" value="UDP-acyl_N-AcGlcN_deAcase_N"/>
</dbReference>
<dbReference type="GO" id="GO:0009245">
    <property type="term" value="P:lipid A biosynthetic process"/>
    <property type="evidence" value="ECO:0007669"/>
    <property type="project" value="UniProtKB-UniRule"/>
</dbReference>
<dbReference type="InterPro" id="IPR020568">
    <property type="entry name" value="Ribosomal_Su5_D2-typ_SF"/>
</dbReference>
<gene>
    <name evidence="12" type="primary">lpxC</name>
    <name evidence="13" type="ORF">Aam_018_016</name>
</gene>
<feature type="binding site" evidence="12">
    <location>
        <position position="250"/>
    </location>
    <ligand>
        <name>Zn(2+)</name>
        <dbReference type="ChEBI" id="CHEBI:29105"/>
    </ligand>
</feature>
<dbReference type="Gene3D" id="3.30.230.20">
    <property type="entry name" value="lpxc deacetylase, domain 1"/>
    <property type="match status" value="1"/>
</dbReference>
<dbReference type="PANTHER" id="PTHR33694">
    <property type="entry name" value="UDP-3-O-ACYL-N-ACETYLGLUCOSAMINE DEACETYLASE 1, MITOCHONDRIAL-RELATED"/>
    <property type="match status" value="1"/>
</dbReference>
<dbReference type="OrthoDB" id="9802746at2"/>
<evidence type="ECO:0000256" key="5">
    <source>
        <dbReference type="ARBA" id="ARBA00022516"/>
    </source>
</evidence>
<sequence>MSSLHDRYSMMHFDVVARRTLKAPISAVGRGLHSGTDVCLTLRPAAVNTGIVFRRTDVGAEIPARFDQVSDTRLCTLISSGNAKVGTIEHLMAALAAAEVDDLIVEVDAPELPVFDGSAAPFLFLVESAGVLEHGGVRPVLEILRPVRVERDGAFAELRPQDGRSGFDVSLSIEFQARAIGAQAYHFHLSSEGFAEEIARARTFTLRGEIEALHKAGLARGGSLANAVVVDDDKIMNPEGLRYDDEFVRHKLLDVIGDLYLAGAPIRGRFIGSKTGHGLNNQLLRAVFAEQENYRLATGALEVPKQLAAA</sequence>
<dbReference type="STRING" id="1120923.SAMN02746095_01550"/>
<proteinExistence type="inferred from homology"/>
<evidence type="ECO:0000256" key="11">
    <source>
        <dbReference type="ARBA" id="ARBA00024535"/>
    </source>
</evidence>
<evidence type="ECO:0000256" key="9">
    <source>
        <dbReference type="ARBA" id="ARBA00022833"/>
    </source>
</evidence>
<evidence type="ECO:0000256" key="7">
    <source>
        <dbReference type="ARBA" id="ARBA00022723"/>
    </source>
</evidence>
<dbReference type="GO" id="GO:0103117">
    <property type="term" value="F:UDP-3-O-acyl-N-acetylglucosamine deacetylase activity"/>
    <property type="evidence" value="ECO:0007669"/>
    <property type="project" value="UniProtKB-UniRule"/>
</dbReference>
<comment type="function">
    <text evidence="2 12">Catalyzes the hydrolysis of UDP-3-O-myristoyl-N-acetylglucosamine to form UDP-3-O-myristoylglucosamine and acetate, the committed step in lipid A biosynthesis.</text>
</comment>
<dbReference type="EC" id="3.5.1.108" evidence="4 12"/>
<keyword evidence="9 12" id="KW-0862">Zinc</keyword>
<evidence type="ECO:0000313" key="13">
    <source>
        <dbReference type="EMBL" id="GAN79192.1"/>
    </source>
</evidence>
<dbReference type="HAMAP" id="MF_00388">
    <property type="entry name" value="LpxC"/>
    <property type="match status" value="1"/>
</dbReference>
<feature type="binding site" evidence="12">
    <location>
        <position position="90"/>
    </location>
    <ligand>
        <name>Zn(2+)</name>
        <dbReference type="ChEBI" id="CHEBI:29105"/>
    </ligand>
</feature>